<evidence type="ECO:0008006" key="3">
    <source>
        <dbReference type="Google" id="ProtNLM"/>
    </source>
</evidence>
<organism evidence="1 2">
    <name type="scientific">Aquirufa regiilacus</name>
    <dbReference type="NCBI Taxonomy" id="3024868"/>
    <lineage>
        <taxon>Bacteria</taxon>
        <taxon>Pseudomonadati</taxon>
        <taxon>Bacteroidota</taxon>
        <taxon>Cytophagia</taxon>
        <taxon>Cytophagales</taxon>
        <taxon>Flectobacillaceae</taxon>
        <taxon>Aquirufa</taxon>
    </lineage>
</organism>
<evidence type="ECO:0000313" key="1">
    <source>
        <dbReference type="EMBL" id="MDU0807888.1"/>
    </source>
</evidence>
<keyword evidence="2" id="KW-1185">Reference proteome</keyword>
<evidence type="ECO:0000313" key="2">
    <source>
        <dbReference type="Proteomes" id="UP001249959"/>
    </source>
</evidence>
<accession>A0ABU3TPU4</accession>
<protein>
    <recommendedName>
        <fullName evidence="3">DUF4905 domain-containing protein</fullName>
    </recommendedName>
</protein>
<reference evidence="1 2" key="1">
    <citation type="submission" date="2023-09" db="EMBL/GenBank/DDBJ databases">
        <title>Aquirufa genomes.</title>
        <authorList>
            <person name="Pitt A."/>
        </authorList>
    </citation>
    <scope>NUCLEOTIDE SEQUENCE [LARGE SCALE GENOMIC DNA]</scope>
    <source>
        <strain evidence="1 2">LEOWEIH-7C</strain>
    </source>
</reference>
<dbReference type="EMBL" id="JAVNWW010000001">
    <property type="protein sequence ID" value="MDU0807888.1"/>
    <property type="molecule type" value="Genomic_DNA"/>
</dbReference>
<comment type="caution">
    <text evidence="1">The sequence shown here is derived from an EMBL/GenBank/DDBJ whole genome shotgun (WGS) entry which is preliminary data.</text>
</comment>
<dbReference type="Proteomes" id="UP001249959">
    <property type="component" value="Unassembled WGS sequence"/>
</dbReference>
<name>A0ABU3TPU4_9BACT</name>
<gene>
    <name evidence="1" type="ORF">PQG45_02430</name>
</gene>
<sequence length="249" mass="28878">MMRKIFNHQFTDTIWSLGYWGTVTEPKVWIETRNSEQIQTFTLDLHSLSLNANPQAPEHNHSLQWLAGLADGGVFLRLRQGKNPGIEGLEAYDFPSGALRYSLPIKQWSTLENQQLITNQGIIDLATGKVQASLDSNKIISNLSVESPMHFEESQAEFQAFVTLFDQKFQEKIGKGMDYWEGSNKLIFSYYIYEKTWKNQLRICDFEFNTLFLETLAEGELMGYHTFQCVQNTLFFIKDKRELFIYADL</sequence>
<dbReference type="RefSeq" id="WP_316070242.1">
    <property type="nucleotide sequence ID" value="NZ_JAVNWW010000001.1"/>
</dbReference>
<proteinExistence type="predicted"/>